<evidence type="ECO:0000313" key="17">
    <source>
        <dbReference type="EMBL" id="QTM99839.1"/>
    </source>
</evidence>
<proteinExistence type="inferred from homology"/>
<dbReference type="InterPro" id="IPR005311">
    <property type="entry name" value="PBP_dimer"/>
</dbReference>
<keyword evidence="6" id="KW-1003">Cell membrane</keyword>
<keyword evidence="9" id="KW-0573">Peptidoglycan synthesis</keyword>
<evidence type="ECO:0000256" key="12">
    <source>
        <dbReference type="ARBA" id="ARBA00023316"/>
    </source>
</evidence>
<evidence type="ECO:0000256" key="4">
    <source>
        <dbReference type="ARBA" id="ARBA00007171"/>
    </source>
</evidence>
<feature type="compositionally biased region" description="Basic and acidic residues" evidence="14">
    <location>
        <begin position="684"/>
        <end position="700"/>
    </location>
</feature>
<feature type="region of interest" description="Disordered" evidence="14">
    <location>
        <begin position="684"/>
        <end position="706"/>
    </location>
</feature>
<comment type="subcellular location">
    <subcellularLocation>
        <location evidence="2">Cell membrane</location>
    </subcellularLocation>
    <subcellularLocation>
        <location evidence="1">Membrane</location>
        <topology evidence="1">Single-pass membrane protein</topology>
    </subcellularLocation>
</comment>
<dbReference type="InterPro" id="IPR012338">
    <property type="entry name" value="Beta-lactam/transpept-like"/>
</dbReference>
<evidence type="ECO:0000256" key="2">
    <source>
        <dbReference type="ARBA" id="ARBA00004236"/>
    </source>
</evidence>
<gene>
    <name evidence="17" type="ORF">ERJ70_11335</name>
</gene>
<dbReference type="RefSeq" id="WP_209365009.1">
    <property type="nucleotide sequence ID" value="NZ_CP046956.1"/>
</dbReference>
<keyword evidence="12" id="KW-0961">Cell wall biogenesis/degradation</keyword>
<evidence type="ECO:0000256" key="8">
    <source>
        <dbReference type="ARBA" id="ARBA00022960"/>
    </source>
</evidence>
<dbReference type="Proteomes" id="UP000665043">
    <property type="component" value="Chromosome"/>
</dbReference>
<dbReference type="PANTHER" id="PTHR30627:SF2">
    <property type="entry name" value="PEPTIDOGLYCAN D,D-TRANSPEPTIDASE MRDA"/>
    <property type="match status" value="1"/>
</dbReference>
<dbReference type="Gene3D" id="3.40.710.10">
    <property type="entry name" value="DD-peptidase/beta-lactamase superfamily"/>
    <property type="match status" value="1"/>
</dbReference>
<dbReference type="InterPro" id="IPR036138">
    <property type="entry name" value="PBP_dimer_sf"/>
</dbReference>
<evidence type="ECO:0000256" key="5">
    <source>
        <dbReference type="ARBA" id="ARBA00012448"/>
    </source>
</evidence>
<protein>
    <recommendedName>
        <fullName evidence="5">serine-type D-Ala-D-Ala carboxypeptidase</fullName>
        <ecNumber evidence="5">3.4.16.4</ecNumber>
    </recommendedName>
</protein>
<dbReference type="Gene3D" id="3.90.1310.10">
    <property type="entry name" value="Penicillin-binding protein 2a (Domain 2)"/>
    <property type="match status" value="1"/>
</dbReference>
<evidence type="ECO:0000256" key="11">
    <source>
        <dbReference type="ARBA" id="ARBA00023136"/>
    </source>
</evidence>
<evidence type="ECO:0000256" key="10">
    <source>
        <dbReference type="ARBA" id="ARBA00022989"/>
    </source>
</evidence>
<keyword evidence="10" id="KW-1133">Transmembrane helix</keyword>
<dbReference type="EC" id="3.4.16.4" evidence="5"/>
<dbReference type="Gene3D" id="1.10.10.1230">
    <property type="entry name" value="Penicillin-binding protein, N-terminal non-catalytic domain, head sub-domain"/>
    <property type="match status" value="1"/>
</dbReference>
<keyword evidence="18" id="KW-1185">Reference proteome</keyword>
<reference evidence="17 18" key="1">
    <citation type="submission" date="2019-12" db="EMBL/GenBank/DDBJ databases">
        <title>The whole genome sequencing of a strain isolated from a Mars analog, Dalangtan Playa.</title>
        <authorList>
            <person name="Huang T."/>
        </authorList>
    </citation>
    <scope>NUCLEOTIDE SEQUENCE [LARGE SCALE GENOMIC DNA]</scope>
    <source>
        <strain evidence="17 18">DP4-553-S</strain>
    </source>
</reference>
<keyword evidence="11" id="KW-0472">Membrane</keyword>
<dbReference type="SUPFAM" id="SSF56601">
    <property type="entry name" value="beta-lactamase/transpeptidase-like"/>
    <property type="match status" value="1"/>
</dbReference>
<feature type="domain" description="Penicillin-binding protein dimerisation" evidence="16">
    <location>
        <begin position="58"/>
        <end position="298"/>
    </location>
</feature>
<comment type="catalytic activity">
    <reaction evidence="13">
        <text>Preferential cleavage: (Ac)2-L-Lys-D-Ala-|-D-Ala. Also transpeptidation of peptidyl-alanyl moieties that are N-acyl substituents of D-alanine.</text>
        <dbReference type="EC" id="3.4.16.4"/>
    </reaction>
</comment>
<organism evidence="17 18">
    <name type="scientific">Sediminibacillus dalangtanensis</name>
    <dbReference type="NCBI Taxonomy" id="2729421"/>
    <lineage>
        <taxon>Bacteria</taxon>
        <taxon>Bacillati</taxon>
        <taxon>Bacillota</taxon>
        <taxon>Bacilli</taxon>
        <taxon>Bacillales</taxon>
        <taxon>Bacillaceae</taxon>
        <taxon>Sediminibacillus</taxon>
    </lineage>
</organism>
<dbReference type="Pfam" id="PF03717">
    <property type="entry name" value="PBP_dimer"/>
    <property type="match status" value="1"/>
</dbReference>
<dbReference type="InterPro" id="IPR001460">
    <property type="entry name" value="PCN-bd_Tpept"/>
</dbReference>
<keyword evidence="7" id="KW-0812">Transmembrane</keyword>
<evidence type="ECO:0000256" key="9">
    <source>
        <dbReference type="ARBA" id="ARBA00022984"/>
    </source>
</evidence>
<evidence type="ECO:0000259" key="16">
    <source>
        <dbReference type="Pfam" id="PF03717"/>
    </source>
</evidence>
<evidence type="ECO:0000259" key="15">
    <source>
        <dbReference type="Pfam" id="PF00905"/>
    </source>
</evidence>
<evidence type="ECO:0000256" key="3">
    <source>
        <dbReference type="ARBA" id="ARBA00004752"/>
    </source>
</evidence>
<evidence type="ECO:0000313" key="18">
    <source>
        <dbReference type="Proteomes" id="UP000665043"/>
    </source>
</evidence>
<evidence type="ECO:0000256" key="14">
    <source>
        <dbReference type="SAM" id="MobiDB-lite"/>
    </source>
</evidence>
<feature type="domain" description="Penicillin-binding protein transpeptidase" evidence="15">
    <location>
        <begin position="348"/>
        <end position="670"/>
    </location>
</feature>
<dbReference type="InterPro" id="IPR050515">
    <property type="entry name" value="Beta-lactam/transpept"/>
</dbReference>
<dbReference type="PANTHER" id="PTHR30627">
    <property type="entry name" value="PEPTIDOGLYCAN D,D-TRANSPEPTIDASE"/>
    <property type="match status" value="1"/>
</dbReference>
<name>A0ABX7VSJ2_9BACI</name>
<accession>A0ABX7VSJ2</accession>
<comment type="similarity">
    <text evidence="4">Belongs to the transpeptidase family.</text>
</comment>
<evidence type="ECO:0000256" key="1">
    <source>
        <dbReference type="ARBA" id="ARBA00004167"/>
    </source>
</evidence>
<keyword evidence="8" id="KW-0133">Cell shape</keyword>
<dbReference type="SUPFAM" id="SSF56519">
    <property type="entry name" value="Penicillin binding protein dimerisation domain"/>
    <property type="match status" value="1"/>
</dbReference>
<evidence type="ECO:0000256" key="13">
    <source>
        <dbReference type="ARBA" id="ARBA00034000"/>
    </source>
</evidence>
<evidence type="ECO:0000256" key="6">
    <source>
        <dbReference type="ARBA" id="ARBA00022475"/>
    </source>
</evidence>
<sequence length="706" mass="80029">MGKKKKKRAQLPFRLNILFLFVFLLFSGLILQLGVVQILNGEEAQDEIDRTENTISEIPVPRGKMYDRYGRLVLDNEPVRSITYTAPKNGAKPEKRLKLAKKLAGYIDIEDAEDKVSERDKKEYWYLLNEEDALEKLTDEEKEEMDNGDQYNTMLKRITEEELAEIEWDDDLLEVIAIKKELDAASELSPHIVKNEGVTEEEYAKVSEHLGELEGIDATIDWNRISAVEGTFSDIIGSVSSTERGIPKENEQYYLSRGYSPNDRVGISGLEEQYEAELKGTKEKVEYITNSSGEVVNTEVVTEGQRGNDLMLTIDMELQQAVDKIVREELKTAIEMRPSKNQYMTDALVVMMDPQTGEVLTMSGQHYDREENEYRNQSYRTLYDAHRPGSAVKGATVLSGLDAGVIKPGTVFHDTEIKIGQLKKSSYKNLGNVSDVEALEKSSNVYMFHIAMRMAGEFNYHYGMKSMNFDPQSFTTMRNYFKQFGLGVETGVDYPFEATGYVGPNPQGGNLLDFAIGQYDTYTTMQLAQYVSTIANDGYRIRPRLVSEIRSPKPDRNELGAVVESFNTEVLNKIEMDDKYLDRVHEGFRRVITQGTAANHGWEKYSDYKVAAKTGTAENEVYKDGKKLADTENLSLVGYAPYDEPEVAFAIIVPNNGTGNGQYDINHKIGTRIIGKYFELKEKRDKEGVKNELKQSKEGKEEVEED</sequence>
<dbReference type="EMBL" id="CP046956">
    <property type="protein sequence ID" value="QTM99839.1"/>
    <property type="molecule type" value="Genomic_DNA"/>
</dbReference>
<dbReference type="Pfam" id="PF00905">
    <property type="entry name" value="Transpeptidase"/>
    <property type="match status" value="1"/>
</dbReference>
<comment type="pathway">
    <text evidence="3">Cell wall biogenesis; peptidoglycan biosynthesis.</text>
</comment>
<evidence type="ECO:0000256" key="7">
    <source>
        <dbReference type="ARBA" id="ARBA00022692"/>
    </source>
</evidence>